<dbReference type="InterPro" id="IPR011043">
    <property type="entry name" value="Gal_Oxase/kelch_b-propeller"/>
</dbReference>
<dbReference type="SUPFAM" id="SSF50965">
    <property type="entry name" value="Galactose oxidase, central domain"/>
    <property type="match status" value="1"/>
</dbReference>
<comment type="caution">
    <text evidence="4">The sequence shown here is derived from an EMBL/GenBank/DDBJ whole genome shotgun (WGS) entry which is preliminary data.</text>
</comment>
<evidence type="ECO:0000256" key="2">
    <source>
        <dbReference type="ARBA" id="ARBA00022737"/>
    </source>
</evidence>
<gene>
    <name evidence="4" type="ORF">GCM10009096_02620</name>
</gene>
<evidence type="ECO:0000313" key="4">
    <source>
        <dbReference type="EMBL" id="GAA0465503.1"/>
    </source>
</evidence>
<dbReference type="PROSITE" id="PS51470">
    <property type="entry name" value="FG_GAP"/>
    <property type="match status" value="1"/>
</dbReference>
<dbReference type="SUPFAM" id="SSF69318">
    <property type="entry name" value="Integrin alpha N-terminal domain"/>
    <property type="match status" value="1"/>
</dbReference>
<evidence type="ECO:0000256" key="1">
    <source>
        <dbReference type="ARBA" id="ARBA00022729"/>
    </source>
</evidence>
<dbReference type="EMBL" id="BAAAEM010000002">
    <property type="protein sequence ID" value="GAA0465503.1"/>
    <property type="molecule type" value="Genomic_DNA"/>
</dbReference>
<keyword evidence="5" id="KW-1185">Reference proteome</keyword>
<dbReference type="SMART" id="SM00191">
    <property type="entry name" value="Int_alpha"/>
    <property type="match status" value="3"/>
</dbReference>
<dbReference type="Proteomes" id="UP001500713">
    <property type="component" value="Unassembled WGS sequence"/>
</dbReference>
<accession>A0ABP3JYV0</accession>
<proteinExistence type="predicted"/>
<dbReference type="InterPro" id="IPR028994">
    <property type="entry name" value="Integrin_alpha_N"/>
</dbReference>
<dbReference type="Gene3D" id="2.130.10.130">
    <property type="entry name" value="Integrin alpha, N-terminal"/>
    <property type="match status" value="5"/>
</dbReference>
<evidence type="ECO:0000313" key="5">
    <source>
        <dbReference type="Proteomes" id="UP001500713"/>
    </source>
</evidence>
<reference evidence="5" key="1">
    <citation type="journal article" date="2019" name="Int. J. Syst. Evol. Microbiol.">
        <title>The Global Catalogue of Microorganisms (GCM) 10K type strain sequencing project: providing services to taxonomists for standard genome sequencing and annotation.</title>
        <authorList>
            <consortium name="The Broad Institute Genomics Platform"/>
            <consortium name="The Broad Institute Genome Sequencing Center for Infectious Disease"/>
            <person name="Wu L."/>
            <person name="Ma J."/>
        </authorList>
    </citation>
    <scope>NUCLEOTIDE SEQUENCE [LARGE SCALE GENOMIC DNA]</scope>
    <source>
        <strain evidence="5">JCM 14162</strain>
    </source>
</reference>
<keyword evidence="2" id="KW-0677">Repeat</keyword>
<dbReference type="RefSeq" id="WP_229954185.1">
    <property type="nucleotide sequence ID" value="NZ_BAAAEM010000002.1"/>
</dbReference>
<organism evidence="4 5">
    <name type="scientific">Parasphingorhabdus litoris</name>
    <dbReference type="NCBI Taxonomy" id="394733"/>
    <lineage>
        <taxon>Bacteria</taxon>
        <taxon>Pseudomonadati</taxon>
        <taxon>Pseudomonadota</taxon>
        <taxon>Alphaproteobacteria</taxon>
        <taxon>Sphingomonadales</taxon>
        <taxon>Sphingomonadaceae</taxon>
        <taxon>Parasphingorhabdus</taxon>
    </lineage>
</organism>
<keyword evidence="3" id="KW-0325">Glycoprotein</keyword>
<dbReference type="InterPro" id="IPR013517">
    <property type="entry name" value="FG-GAP"/>
</dbReference>
<keyword evidence="1" id="KW-0732">Signal</keyword>
<protein>
    <recommendedName>
        <fullName evidence="6">Integrin</fullName>
    </recommendedName>
</protein>
<dbReference type="Pfam" id="PF14312">
    <property type="entry name" value="FG-GAP_2"/>
    <property type="match status" value="7"/>
</dbReference>
<dbReference type="PANTHER" id="PTHR36220">
    <property type="entry name" value="UNNAMED PRODUCT"/>
    <property type="match status" value="1"/>
</dbReference>
<dbReference type="PANTHER" id="PTHR36220:SF1">
    <property type="entry name" value="GAMMA TUBULIN COMPLEX COMPONENT C-TERMINAL DOMAIN-CONTAINING PROTEIN"/>
    <property type="match status" value="1"/>
</dbReference>
<name>A0ABP3JYV0_9SPHN</name>
<sequence>MTISVILRSITNRGAIIFMIMLSLIHAPTLAANPIEQQKLLAEDGASEDFFGFSVAISGDTAVAGAFRADDEDIGVDAGAVYIFVRSEADWRQQAKLTASDGAPSDTLGGNVAISGETAVAGAIGDDQNGDNSGAAYVFVRSGTTWSQQMKLIAADGAEGDAFGQSIAISGDTLVIGAPHDDDKGIGSGSVYVFTRSGTTWYQQAKLTAADGAEGDLFGISVAVSHNTILVGADLNDEKAIDAGAAYVFTRTGNSWNQQAKLIAADGAQTDIFGVRVALSGDTALISARRDDDEAMGVDAGAVYIFTRTGNIWRQEAKLTAPDGVADDRFGRDVGLSGDIALIGAMHRDDRGDNSGEAYLFKRSGKVWNLQTKLTAADGAAGDLFGWSVALSESAALVAAARNDDQGNESGSAYIFDISRD</sequence>
<evidence type="ECO:0008006" key="6">
    <source>
        <dbReference type="Google" id="ProtNLM"/>
    </source>
</evidence>
<evidence type="ECO:0000256" key="3">
    <source>
        <dbReference type="ARBA" id="ARBA00023180"/>
    </source>
</evidence>
<dbReference type="InterPro" id="IPR013519">
    <property type="entry name" value="Int_alpha_beta-p"/>
</dbReference>